<dbReference type="EMBL" id="QPJS01000001">
    <property type="protein sequence ID" value="RCX05430.1"/>
    <property type="molecule type" value="Genomic_DNA"/>
</dbReference>
<feature type="chain" id="PRO_5016984288" evidence="1">
    <location>
        <begin position="23"/>
        <end position="1090"/>
    </location>
</feature>
<dbReference type="NCBIfam" id="TIGR04131">
    <property type="entry name" value="Bac_Flav_CTERM"/>
    <property type="match status" value="1"/>
</dbReference>
<keyword evidence="4" id="KW-1185">Reference proteome</keyword>
<dbReference type="AlphaFoldDB" id="A0A369A7T4"/>
<dbReference type="InterPro" id="IPR013783">
    <property type="entry name" value="Ig-like_fold"/>
</dbReference>
<dbReference type="Proteomes" id="UP000253517">
    <property type="component" value="Unassembled WGS sequence"/>
</dbReference>
<protein>
    <submittedName>
        <fullName evidence="3">Gliding motility-associated-like protein</fullName>
    </submittedName>
</protein>
<evidence type="ECO:0000313" key="3">
    <source>
        <dbReference type="EMBL" id="RCX05430.1"/>
    </source>
</evidence>
<reference evidence="3 4" key="1">
    <citation type="submission" date="2018-07" db="EMBL/GenBank/DDBJ databases">
        <title>Genomic Encyclopedia of Type Strains, Phase IV (KMG-IV): sequencing the most valuable type-strain genomes for metagenomic binning, comparative biology and taxonomic classification.</title>
        <authorList>
            <person name="Goeker M."/>
        </authorList>
    </citation>
    <scope>NUCLEOTIDE SEQUENCE [LARGE SCALE GENOMIC DNA]</scope>
    <source>
        <strain evidence="3 4">DSM 21410</strain>
    </source>
</reference>
<dbReference type="PANTHER" id="PTHR35580">
    <property type="entry name" value="CELL SURFACE GLYCOPROTEIN (S-LAYER PROTEIN)-LIKE PROTEIN"/>
    <property type="match status" value="1"/>
</dbReference>
<dbReference type="InterPro" id="IPR052918">
    <property type="entry name" value="Motility_Chemotaxis_Reg"/>
</dbReference>
<organism evidence="3 4">
    <name type="scientific">Schleiferia thermophila</name>
    <dbReference type="NCBI Taxonomy" id="884107"/>
    <lineage>
        <taxon>Bacteria</taxon>
        <taxon>Pseudomonadati</taxon>
        <taxon>Bacteroidota</taxon>
        <taxon>Flavobacteriia</taxon>
        <taxon>Flavobacteriales</taxon>
        <taxon>Schleiferiaceae</taxon>
        <taxon>Schleiferia</taxon>
    </lineage>
</organism>
<dbReference type="PROSITE" id="PS50093">
    <property type="entry name" value="PKD"/>
    <property type="match status" value="3"/>
</dbReference>
<feature type="signal peptide" evidence="1">
    <location>
        <begin position="1"/>
        <end position="22"/>
    </location>
</feature>
<dbReference type="CDD" id="cd00146">
    <property type="entry name" value="PKD"/>
    <property type="match status" value="2"/>
</dbReference>
<dbReference type="SMART" id="SM00089">
    <property type="entry name" value="PKD"/>
    <property type="match status" value="2"/>
</dbReference>
<evidence type="ECO:0000259" key="2">
    <source>
        <dbReference type="PROSITE" id="PS50093"/>
    </source>
</evidence>
<evidence type="ECO:0000256" key="1">
    <source>
        <dbReference type="SAM" id="SignalP"/>
    </source>
</evidence>
<proteinExistence type="predicted"/>
<keyword evidence="1" id="KW-0732">Signal</keyword>
<feature type="domain" description="PKD" evidence="2">
    <location>
        <begin position="784"/>
        <end position="830"/>
    </location>
</feature>
<dbReference type="Gene3D" id="2.60.40.10">
    <property type="entry name" value="Immunoglobulins"/>
    <property type="match status" value="3"/>
</dbReference>
<sequence>MVPRLLTICALMLIGFALKSQNAQFVHNAGQWPQPFEYTVKLSNGQIYFENGLIKILLAHPWDLANFHGPQHREDVPRTFGASLTGYVPGQIRAHAYQMVFVNSNPNSKKLGIGKKEFYHNYFLGNDPKRWKSNVQVYSGVTYENLYPGIDLKFFDNDGDFKYEFRVKPGSDPSQVKIKYLHTDGMRIDSEGNLIIITNAGPVRESPPFCYQIIHGQLVRVNCHYQLNDNEITYKIGKYNPNYELVIDPTIVFSTFSGSTTDNWGFTATYDLDGNFYAGGIAFGNGYPTTQGAFQENFGGSSGPFNTTDVAISKFNPTGTQLIYSTYLGGNGSEQPHSMVVNSNNELIVYGITGSGNFPVTPNAVQTNFGGGANFQIGNYSYQNGSDIYITRFNATGSALLASTYLGGNGNDGHNAPLVRNYGDYARGEVIVDSVNNIYIASSTNSTNLSFPGQAFNYSGQQDAILVKFTPNLNQISWGTFYGGTAQDAGYSVKVFNQFVYLCGGTTSTNLPTHNGAFQNTLAGGIEGYIARFSALNGAFQRGTYFGSSAYDQLYFIDHNRNGEVYAMGQTLGTFVKTPDKYGQSGRSQIVFKMNQDLTTIQWLTTFGSAPGVINISPAAFNVDECFNIMLSGWGGAVNSPPANPIANGTTNGLPVTSDAFQSTTDGSDFYFMVLGADGASLKYATFFGGSSNEHVDGGTSRFSPEGIIYQAICAGCQNGTFPTTPGVFSPTRGGPNCNLGAVKIDFDNFVRAEAEVELTLKIDSVCNNYMVVFSNNSVNAQLFFWDFGNGQTSTQANPSIVFVGPDTFTIKLIAQDTLCNLFDTTELSVYIPEFPPPKAEISTFFRECDSEYKITVENRSTNGNQFFWDMGDGTTYTGLSQLTHKYPSQGSYTGFFVLIDTVCDQRDTVFFSAQFSDTTIAEPEITSVKPKCPEGSFEFVIINTEPHFQYIWDFGNGNIRIGRFPVFNYTESGNYTIRLTIIDSLCNREYKFEIPVTVDYYGDFFYIPNTFTPNGDGLNDVFFLAGAECLERARLEIYNRWGQLVFETDDPFNEFWDGTFQGKDVPQGVYPYIFYHYRGQRKGTVTLFR</sequence>
<comment type="caution">
    <text evidence="3">The sequence shown here is derived from an EMBL/GenBank/DDBJ whole genome shotgun (WGS) entry which is preliminary data.</text>
</comment>
<dbReference type="InterPro" id="IPR035986">
    <property type="entry name" value="PKD_dom_sf"/>
</dbReference>
<accession>A0A369A7T4</accession>
<dbReference type="PANTHER" id="PTHR35580:SF1">
    <property type="entry name" value="PHYTASE-LIKE DOMAIN-CONTAINING PROTEIN"/>
    <property type="match status" value="1"/>
</dbReference>
<dbReference type="Pfam" id="PF13585">
    <property type="entry name" value="CHU_C"/>
    <property type="match status" value="1"/>
</dbReference>
<evidence type="ECO:0000313" key="4">
    <source>
        <dbReference type="Proteomes" id="UP000253517"/>
    </source>
</evidence>
<gene>
    <name evidence="3" type="ORF">DES35_101715</name>
</gene>
<feature type="domain" description="PKD" evidence="2">
    <location>
        <begin position="946"/>
        <end position="985"/>
    </location>
</feature>
<dbReference type="InterPro" id="IPR026341">
    <property type="entry name" value="T9SS_type_B"/>
</dbReference>
<dbReference type="SUPFAM" id="SSF49299">
    <property type="entry name" value="PKD domain"/>
    <property type="match status" value="3"/>
</dbReference>
<feature type="domain" description="PKD" evidence="2">
    <location>
        <begin position="867"/>
        <end position="894"/>
    </location>
</feature>
<name>A0A369A7T4_9FLAO</name>
<dbReference type="InterPro" id="IPR057708">
    <property type="entry name" value="DUF7948"/>
</dbReference>
<dbReference type="InterPro" id="IPR000601">
    <property type="entry name" value="PKD_dom"/>
</dbReference>
<dbReference type="InterPro" id="IPR022409">
    <property type="entry name" value="PKD/Chitinase_dom"/>
</dbReference>
<dbReference type="Pfam" id="PF25778">
    <property type="entry name" value="DUF7948"/>
    <property type="match status" value="1"/>
</dbReference>